<name>X1BPU4_9ZZZZ</name>
<evidence type="ECO:0000313" key="1">
    <source>
        <dbReference type="EMBL" id="GAG97939.1"/>
    </source>
</evidence>
<accession>X1BPU4</accession>
<dbReference type="Gene3D" id="3.20.20.480">
    <property type="entry name" value="Trimethylamine methyltransferase-like"/>
    <property type="match status" value="1"/>
</dbReference>
<dbReference type="AlphaFoldDB" id="X1BPU4"/>
<gene>
    <name evidence="1" type="ORF">S01H4_45286</name>
</gene>
<dbReference type="EMBL" id="BART01025197">
    <property type="protein sequence ID" value="GAG97939.1"/>
    <property type="molecule type" value="Genomic_DNA"/>
</dbReference>
<reference evidence="1" key="1">
    <citation type="journal article" date="2014" name="Front. Microbiol.">
        <title>High frequency of phylogenetically diverse reductive dehalogenase-homologous genes in deep subseafloor sedimentary metagenomes.</title>
        <authorList>
            <person name="Kawai M."/>
            <person name="Futagami T."/>
            <person name="Toyoda A."/>
            <person name="Takaki Y."/>
            <person name="Nishi S."/>
            <person name="Hori S."/>
            <person name="Arai W."/>
            <person name="Tsubouchi T."/>
            <person name="Morono Y."/>
            <person name="Uchiyama I."/>
            <person name="Ito T."/>
            <person name="Fujiyama A."/>
            <person name="Inagaki F."/>
            <person name="Takami H."/>
        </authorList>
    </citation>
    <scope>NUCLEOTIDE SEQUENCE</scope>
    <source>
        <strain evidence="1">Expedition CK06-06</strain>
    </source>
</reference>
<comment type="caution">
    <text evidence="1">The sequence shown here is derived from an EMBL/GenBank/DDBJ whole genome shotgun (WGS) entry which is preliminary data.</text>
</comment>
<sequence length="64" mass="7262">MRPTLNIISDDLITRIVNEAKRILAETGMDIRGAKMRKRLLDHGLKTDSEGKRILFPEDLVESA</sequence>
<dbReference type="InterPro" id="IPR038601">
    <property type="entry name" value="MttB-like_sf"/>
</dbReference>
<feature type="non-terminal residue" evidence="1">
    <location>
        <position position="64"/>
    </location>
</feature>
<proteinExistence type="predicted"/>
<organism evidence="1">
    <name type="scientific">marine sediment metagenome</name>
    <dbReference type="NCBI Taxonomy" id="412755"/>
    <lineage>
        <taxon>unclassified sequences</taxon>
        <taxon>metagenomes</taxon>
        <taxon>ecological metagenomes</taxon>
    </lineage>
</organism>
<protein>
    <submittedName>
        <fullName evidence="1">Uncharacterized protein</fullName>
    </submittedName>
</protein>